<dbReference type="EMBL" id="CP012850">
    <property type="protein sequence ID" value="ALI37010.1"/>
    <property type="molecule type" value="Genomic_DNA"/>
</dbReference>
<keyword evidence="2" id="KW-1185">Reference proteome</keyword>
<dbReference type="Proteomes" id="UP000058925">
    <property type="component" value="Chromosome"/>
</dbReference>
<evidence type="ECO:0008006" key="3">
    <source>
        <dbReference type="Google" id="ProtNLM"/>
    </source>
</evidence>
<gene>
    <name evidence="1" type="ORF">NMY3_02820</name>
</gene>
<evidence type="ECO:0000313" key="1">
    <source>
        <dbReference type="EMBL" id="ALI37010.1"/>
    </source>
</evidence>
<dbReference type="AlphaFoldDB" id="A0A654M1Z6"/>
<reference evidence="2" key="1">
    <citation type="submission" date="2015-10" db="EMBL/GenBank/DDBJ databases">
        <title>Niche specialization of a soil ammonia-oxidizing archaeon, Candidatus Nitrosocosmicus oleophilus.</title>
        <authorList>
            <person name="Jung M.-Y."/>
            <person name="Rhee S.-K."/>
        </authorList>
    </citation>
    <scope>NUCLEOTIDE SEQUENCE [LARGE SCALE GENOMIC DNA]</scope>
    <source>
        <strain evidence="2">MY3</strain>
    </source>
</reference>
<protein>
    <recommendedName>
        <fullName evidence="3">SWIM-type domain-containing protein</fullName>
    </recommendedName>
</protein>
<name>A0A654M1Z6_9ARCH</name>
<organism evidence="1 2">
    <name type="scientific">Candidatus Nitrosocosmicus oleophilus</name>
    <dbReference type="NCBI Taxonomy" id="1353260"/>
    <lineage>
        <taxon>Archaea</taxon>
        <taxon>Nitrososphaerota</taxon>
        <taxon>Nitrososphaeria</taxon>
        <taxon>Nitrososphaerales</taxon>
        <taxon>Nitrososphaeraceae</taxon>
        <taxon>Candidatus Nitrosocosmicus</taxon>
    </lineage>
</organism>
<proteinExistence type="predicted"/>
<evidence type="ECO:0000313" key="2">
    <source>
        <dbReference type="Proteomes" id="UP000058925"/>
    </source>
</evidence>
<dbReference type="KEGG" id="taa:NMY3_02820"/>
<accession>A0A654M1Z6</accession>
<sequence>MVEQTSTNGEKVDLVSSTREQIMDWYYLKYQHDHSFVIGDNKLKRNVEVMTGKHALYCSFHDTRNVEHGCEHIRFIKMLIERQN</sequence>